<dbReference type="InterPro" id="IPR057601">
    <property type="entry name" value="Oar-like_b-barrel"/>
</dbReference>
<name>A0A2U3L4C8_9BACT</name>
<sequence length="311" mass="33059">MEAVYVGSMSRRAIGGTNLNFPTLSGPNGLMAQYQYYVSLLPPEDPYKSISADCARPLAACNGSPEAFLGIPSGATQIQTNLSEGSSSSNQLQVEADRRMSHGLQFRVAHTLAKTIDESSGFRARSAVYTNPLSPAFDRGLADFDATHRLVLTPIWEIPFGRNATSLAKKALGGWTVSTITSFQSGNPFTLFSSNGASFSNEGLDRPDILGPIHVFHDPRQTQTFSPSSDGLHGSCLSGTTTGHFFIDPTNLVCAAGPPAGQAVPANSTLVAGGPFRQTARLWPAEFQCSPTETLVEMCCVGRESTTGTFL</sequence>
<gene>
    <name evidence="2" type="ORF">SBA1_670025</name>
</gene>
<feature type="domain" description="TonB-dependent transporter Oar-like beta-barrel" evidence="1">
    <location>
        <begin position="2"/>
        <end position="226"/>
    </location>
</feature>
<organism evidence="2 3">
    <name type="scientific">Candidatus Sulfotelmatobacter kueseliae</name>
    <dbReference type="NCBI Taxonomy" id="2042962"/>
    <lineage>
        <taxon>Bacteria</taxon>
        <taxon>Pseudomonadati</taxon>
        <taxon>Acidobacteriota</taxon>
        <taxon>Terriglobia</taxon>
        <taxon>Terriglobales</taxon>
        <taxon>Candidatus Korobacteraceae</taxon>
        <taxon>Candidatus Sulfotelmatobacter</taxon>
    </lineage>
</organism>
<evidence type="ECO:0000313" key="2">
    <source>
        <dbReference type="EMBL" id="SPF46619.1"/>
    </source>
</evidence>
<dbReference type="Proteomes" id="UP000238701">
    <property type="component" value="Unassembled WGS sequence"/>
</dbReference>
<accession>A0A2U3L4C8</accession>
<dbReference type="EMBL" id="OMOD01000163">
    <property type="protein sequence ID" value="SPF46619.1"/>
    <property type="molecule type" value="Genomic_DNA"/>
</dbReference>
<dbReference type="AlphaFoldDB" id="A0A2U3L4C8"/>
<protein>
    <recommendedName>
        <fullName evidence="1">TonB-dependent transporter Oar-like beta-barrel domain-containing protein</fullName>
    </recommendedName>
</protein>
<evidence type="ECO:0000259" key="1">
    <source>
        <dbReference type="Pfam" id="PF25183"/>
    </source>
</evidence>
<evidence type="ECO:0000313" key="3">
    <source>
        <dbReference type="Proteomes" id="UP000238701"/>
    </source>
</evidence>
<dbReference type="Pfam" id="PF25183">
    <property type="entry name" value="OMP_b-brl_4"/>
    <property type="match status" value="1"/>
</dbReference>
<reference evidence="3" key="1">
    <citation type="submission" date="2018-02" db="EMBL/GenBank/DDBJ databases">
        <authorList>
            <person name="Hausmann B."/>
        </authorList>
    </citation>
    <scope>NUCLEOTIDE SEQUENCE [LARGE SCALE GENOMIC DNA]</scope>
    <source>
        <strain evidence="3">Peat soil MAG SbA1</strain>
    </source>
</reference>
<proteinExistence type="predicted"/>